<dbReference type="GO" id="GO:0050660">
    <property type="term" value="F:flavin adenine dinucleotide binding"/>
    <property type="evidence" value="ECO:0007669"/>
    <property type="project" value="TreeGrafter"/>
</dbReference>
<keyword evidence="8" id="KW-1185">Reference proteome</keyword>
<proteinExistence type="inferred from homology"/>
<keyword evidence="5" id="KW-0732">Signal</keyword>
<reference evidence="7" key="2">
    <citation type="submission" date="2023-05" db="EMBL/GenBank/DDBJ databases">
        <authorList>
            <person name="Schelkunov M.I."/>
        </authorList>
    </citation>
    <scope>NUCLEOTIDE SEQUENCE</scope>
    <source>
        <strain evidence="7">Hsosn_3</strain>
        <tissue evidence="7">Leaf</tissue>
    </source>
</reference>
<accession>A0AAD8MDR7</accession>
<dbReference type="GO" id="GO:0005737">
    <property type="term" value="C:cytoplasm"/>
    <property type="evidence" value="ECO:0007669"/>
    <property type="project" value="TreeGrafter"/>
</dbReference>
<evidence type="ECO:0000256" key="1">
    <source>
        <dbReference type="ARBA" id="ARBA00006442"/>
    </source>
</evidence>
<dbReference type="SUPFAM" id="SSF51905">
    <property type="entry name" value="FAD/NAD(P)-binding domain"/>
    <property type="match status" value="1"/>
</dbReference>
<dbReference type="InterPro" id="IPR023753">
    <property type="entry name" value="FAD/NAD-binding_dom"/>
</dbReference>
<keyword evidence="3" id="KW-0274">FAD</keyword>
<sequence length="185" mass="20503">MGVLLPMTILSLPLVTTSHTRKQEPRDSNSSIQDNGIANYEKIKSSRSILIVVGGGPTGVELAGEIAVDFPEKKVTLVHNGSRLLEMLGPKAAKRTLDWLTWKKVDVKFNQKVNLSNIAEETVLRDSLDVSGRLMVDENLRIKGCKNIFAIGDITDLKEMKQGVPGTRTFCSCCEEHQDINIRKK</sequence>
<keyword evidence="2" id="KW-0285">Flavoprotein</keyword>
<organism evidence="7 8">
    <name type="scientific">Heracleum sosnowskyi</name>
    <dbReference type="NCBI Taxonomy" id="360622"/>
    <lineage>
        <taxon>Eukaryota</taxon>
        <taxon>Viridiplantae</taxon>
        <taxon>Streptophyta</taxon>
        <taxon>Embryophyta</taxon>
        <taxon>Tracheophyta</taxon>
        <taxon>Spermatophyta</taxon>
        <taxon>Magnoliopsida</taxon>
        <taxon>eudicotyledons</taxon>
        <taxon>Gunneridae</taxon>
        <taxon>Pentapetalae</taxon>
        <taxon>asterids</taxon>
        <taxon>campanulids</taxon>
        <taxon>Apiales</taxon>
        <taxon>Apiaceae</taxon>
        <taxon>Apioideae</taxon>
        <taxon>apioid superclade</taxon>
        <taxon>Tordylieae</taxon>
        <taxon>Tordyliinae</taxon>
        <taxon>Heracleum</taxon>
    </lineage>
</organism>
<dbReference type="EMBL" id="JAUIZM010000008">
    <property type="protein sequence ID" value="KAK1369856.1"/>
    <property type="molecule type" value="Genomic_DNA"/>
</dbReference>
<comment type="similarity">
    <text evidence="1">Belongs to the FAD-dependent oxidoreductase family.</text>
</comment>
<feature type="signal peptide" evidence="5">
    <location>
        <begin position="1"/>
        <end position="17"/>
    </location>
</feature>
<gene>
    <name evidence="7" type="ORF">POM88_035948</name>
</gene>
<evidence type="ECO:0000256" key="3">
    <source>
        <dbReference type="ARBA" id="ARBA00022827"/>
    </source>
</evidence>
<dbReference type="Proteomes" id="UP001237642">
    <property type="component" value="Unassembled WGS sequence"/>
</dbReference>
<feature type="domain" description="FAD/NAD(P)-binding" evidence="6">
    <location>
        <begin position="32"/>
        <end position="114"/>
    </location>
</feature>
<reference evidence="7" key="1">
    <citation type="submission" date="2023-02" db="EMBL/GenBank/DDBJ databases">
        <title>Genome of toxic invasive species Heracleum sosnowskyi carries increased number of genes despite the absence of recent whole-genome duplications.</title>
        <authorList>
            <person name="Schelkunov M."/>
            <person name="Shtratnikova V."/>
            <person name="Makarenko M."/>
            <person name="Klepikova A."/>
            <person name="Omelchenko D."/>
            <person name="Novikova G."/>
            <person name="Obukhova E."/>
            <person name="Bogdanov V."/>
            <person name="Penin A."/>
            <person name="Logacheva M."/>
        </authorList>
    </citation>
    <scope>NUCLEOTIDE SEQUENCE</scope>
    <source>
        <strain evidence="7">Hsosn_3</strain>
        <tissue evidence="7">Leaf</tissue>
    </source>
</reference>
<dbReference type="Gene3D" id="3.50.50.100">
    <property type="match status" value="1"/>
</dbReference>
<feature type="chain" id="PRO_5042084606" description="FAD/NAD(P)-binding domain-containing protein" evidence="5">
    <location>
        <begin position="18"/>
        <end position="185"/>
    </location>
</feature>
<protein>
    <recommendedName>
        <fullName evidence="6">FAD/NAD(P)-binding domain-containing protein</fullName>
    </recommendedName>
</protein>
<evidence type="ECO:0000256" key="4">
    <source>
        <dbReference type="ARBA" id="ARBA00023002"/>
    </source>
</evidence>
<dbReference type="PRINTS" id="PR00368">
    <property type="entry name" value="FADPNR"/>
</dbReference>
<evidence type="ECO:0000259" key="6">
    <source>
        <dbReference type="Pfam" id="PF07992"/>
    </source>
</evidence>
<comment type="caution">
    <text evidence="7">The sequence shown here is derived from an EMBL/GenBank/DDBJ whole genome shotgun (WGS) entry which is preliminary data.</text>
</comment>
<dbReference type="AlphaFoldDB" id="A0AAD8MDR7"/>
<evidence type="ECO:0000313" key="8">
    <source>
        <dbReference type="Proteomes" id="UP001237642"/>
    </source>
</evidence>
<dbReference type="Pfam" id="PF07992">
    <property type="entry name" value="Pyr_redox_2"/>
    <property type="match status" value="1"/>
</dbReference>
<dbReference type="PANTHER" id="PTHR43735">
    <property type="entry name" value="APOPTOSIS-INDUCING FACTOR 1"/>
    <property type="match status" value="1"/>
</dbReference>
<keyword evidence="4" id="KW-0560">Oxidoreductase</keyword>
<dbReference type="PANTHER" id="PTHR43735:SF3">
    <property type="entry name" value="FERROPTOSIS SUPPRESSOR PROTEIN 1"/>
    <property type="match status" value="1"/>
</dbReference>
<dbReference type="Gene3D" id="3.50.50.60">
    <property type="entry name" value="FAD/NAD(P)-binding domain"/>
    <property type="match status" value="1"/>
</dbReference>
<evidence type="ECO:0000256" key="5">
    <source>
        <dbReference type="SAM" id="SignalP"/>
    </source>
</evidence>
<dbReference type="GO" id="GO:0004174">
    <property type="term" value="F:electron-transferring-flavoprotein dehydrogenase activity"/>
    <property type="evidence" value="ECO:0007669"/>
    <property type="project" value="TreeGrafter"/>
</dbReference>
<dbReference type="InterPro" id="IPR036188">
    <property type="entry name" value="FAD/NAD-bd_sf"/>
</dbReference>
<name>A0AAD8MDR7_9APIA</name>
<evidence type="ECO:0000313" key="7">
    <source>
        <dbReference type="EMBL" id="KAK1369856.1"/>
    </source>
</evidence>
<evidence type="ECO:0000256" key="2">
    <source>
        <dbReference type="ARBA" id="ARBA00022630"/>
    </source>
</evidence>